<evidence type="ECO:0000256" key="1">
    <source>
        <dbReference type="ARBA" id="ARBA00018672"/>
    </source>
</evidence>
<dbReference type="SUPFAM" id="SSF52172">
    <property type="entry name" value="CheY-like"/>
    <property type="match status" value="1"/>
</dbReference>
<keyword evidence="2" id="KW-0805">Transcription regulation</keyword>
<feature type="domain" description="Response regulatory" evidence="7">
    <location>
        <begin position="3"/>
        <end position="101"/>
    </location>
</feature>
<protein>
    <recommendedName>
        <fullName evidence="1">Stage 0 sporulation protein A homolog</fullName>
    </recommendedName>
</protein>
<dbReference type="GO" id="GO:0006355">
    <property type="term" value="P:regulation of DNA-templated transcription"/>
    <property type="evidence" value="ECO:0007669"/>
    <property type="project" value="TreeGrafter"/>
</dbReference>
<evidence type="ECO:0000313" key="9">
    <source>
        <dbReference type="Proteomes" id="UP000007054"/>
    </source>
</evidence>
<dbReference type="PANTHER" id="PTHR48111:SF50">
    <property type="entry name" value="KDP OPERON TRANSCRIPTIONAL REGULATORY PROTEIN KDPE"/>
    <property type="match status" value="1"/>
</dbReference>
<evidence type="ECO:0000256" key="4">
    <source>
        <dbReference type="ARBA" id="ARBA00023163"/>
    </source>
</evidence>
<dbReference type="GO" id="GO:0000156">
    <property type="term" value="F:phosphorelay response regulator activity"/>
    <property type="evidence" value="ECO:0007669"/>
    <property type="project" value="TreeGrafter"/>
</dbReference>
<evidence type="ECO:0000256" key="2">
    <source>
        <dbReference type="ARBA" id="ARBA00023015"/>
    </source>
</evidence>
<dbReference type="Gene3D" id="3.40.50.2300">
    <property type="match status" value="1"/>
</dbReference>
<name>D4LAW2_RUMC1</name>
<dbReference type="PROSITE" id="PS50110">
    <property type="entry name" value="RESPONSE_REGULATORY"/>
    <property type="match status" value="1"/>
</dbReference>
<dbReference type="HOGENOM" id="CLU_000445_69_9_9"/>
<dbReference type="PATRIC" id="fig|213810.4.peg.442"/>
<dbReference type="GO" id="GO:0005829">
    <property type="term" value="C:cytosol"/>
    <property type="evidence" value="ECO:0007669"/>
    <property type="project" value="TreeGrafter"/>
</dbReference>
<dbReference type="GO" id="GO:0032993">
    <property type="term" value="C:protein-DNA complex"/>
    <property type="evidence" value="ECO:0007669"/>
    <property type="project" value="TreeGrafter"/>
</dbReference>
<dbReference type="InterPro" id="IPR011006">
    <property type="entry name" value="CheY-like_superfamily"/>
</dbReference>
<proteinExistence type="predicted"/>
<reference evidence="8" key="2">
    <citation type="submission" date="2010-03" db="EMBL/GenBank/DDBJ databases">
        <authorList>
            <person name="Pajon A."/>
        </authorList>
    </citation>
    <scope>NUCLEOTIDE SEQUENCE</scope>
    <source>
        <strain evidence="8">Type strain: 18P13</strain>
    </source>
</reference>
<dbReference type="STRING" id="213810.RUM_05360"/>
<dbReference type="Proteomes" id="UP000007054">
    <property type="component" value="Chromosome"/>
</dbReference>
<evidence type="ECO:0000256" key="6">
    <source>
        <dbReference type="PROSITE-ProRule" id="PRU00169"/>
    </source>
</evidence>
<dbReference type="GeneID" id="89225681"/>
<evidence type="ECO:0000256" key="3">
    <source>
        <dbReference type="ARBA" id="ARBA00023125"/>
    </source>
</evidence>
<evidence type="ECO:0000313" key="8">
    <source>
        <dbReference type="EMBL" id="CBL16757.1"/>
    </source>
</evidence>
<dbReference type="GO" id="GO:0000976">
    <property type="term" value="F:transcription cis-regulatory region binding"/>
    <property type="evidence" value="ECO:0007669"/>
    <property type="project" value="TreeGrafter"/>
</dbReference>
<dbReference type="RefSeq" id="WP_015557664.1">
    <property type="nucleotide sequence ID" value="NC_021039.1"/>
</dbReference>
<dbReference type="InterPro" id="IPR039420">
    <property type="entry name" value="WalR-like"/>
</dbReference>
<dbReference type="SMART" id="SM00448">
    <property type="entry name" value="REC"/>
    <property type="match status" value="1"/>
</dbReference>
<dbReference type="KEGG" id="rch:RUM_05360"/>
<keyword evidence="9" id="KW-1185">Reference proteome</keyword>
<evidence type="ECO:0000256" key="5">
    <source>
        <dbReference type="ARBA" id="ARBA00024867"/>
    </source>
</evidence>
<dbReference type="Pfam" id="PF00072">
    <property type="entry name" value="Response_reg"/>
    <property type="match status" value="1"/>
</dbReference>
<dbReference type="InterPro" id="IPR001789">
    <property type="entry name" value="Sig_transdc_resp-reg_receiver"/>
</dbReference>
<feature type="modified residue" description="4-aspartylphosphate" evidence="6">
    <location>
        <position position="50"/>
    </location>
</feature>
<dbReference type="EMBL" id="FP929052">
    <property type="protein sequence ID" value="CBL16757.1"/>
    <property type="molecule type" value="Genomic_DNA"/>
</dbReference>
<accession>D4LAW2</accession>
<dbReference type="PANTHER" id="PTHR48111">
    <property type="entry name" value="REGULATOR OF RPOS"/>
    <property type="match status" value="1"/>
</dbReference>
<keyword evidence="6" id="KW-0597">Phosphoprotein</keyword>
<organism evidence="8 9">
    <name type="scientific">Ruminococcus champanellensis (strain DSM 18848 / JCM 17042 / KCTC 15320 / 18P13)</name>
    <dbReference type="NCBI Taxonomy" id="213810"/>
    <lineage>
        <taxon>Bacteria</taxon>
        <taxon>Bacillati</taxon>
        <taxon>Bacillota</taxon>
        <taxon>Clostridia</taxon>
        <taxon>Eubacteriales</taxon>
        <taxon>Oscillospiraceae</taxon>
        <taxon>Ruminococcus</taxon>
    </lineage>
</organism>
<keyword evidence="3 8" id="KW-0238">DNA-binding</keyword>
<gene>
    <name evidence="8" type="ordered locus">RUM_05360</name>
</gene>
<comment type="function">
    <text evidence="5">May play the central regulatory role in sporulation. It may be an element of the effector pathway responsible for the activation of sporulation genes in response to nutritional stress. Spo0A may act in concert with spo0H (a sigma factor) to control the expression of some genes that are critical to the sporulation process.</text>
</comment>
<evidence type="ECO:0000259" key="7">
    <source>
        <dbReference type="PROSITE" id="PS50110"/>
    </source>
</evidence>
<reference evidence="8" key="1">
    <citation type="submission" date="2010-03" db="EMBL/GenBank/DDBJ databases">
        <title>The genome sequence of Ruminococcus sp. 18P13.</title>
        <authorList>
            <consortium name="metaHIT consortium -- http://www.metahit.eu/"/>
            <person name="Pajon A."/>
            <person name="Turner K."/>
            <person name="Parkhill J."/>
            <person name="Bernalier A."/>
        </authorList>
    </citation>
    <scope>NUCLEOTIDE SEQUENCE [LARGE SCALE GENOMIC DNA]</scope>
    <source>
        <strain evidence="8">Type strain: 18P13</strain>
    </source>
</reference>
<dbReference type="AlphaFoldDB" id="D4LAW2"/>
<keyword evidence="4" id="KW-0804">Transcription</keyword>
<sequence length="101" mass="11122">MAHILIIEDDSSINSMLRDALGNSGYTYAFSGTEGLLLLEREQFDLILLDLMLPGMRGDEVLRRGRQLTQAPFLVLSAVDSLESKVELLTPGGGRLHHQAL</sequence>